<dbReference type="PANTHER" id="PTHR43133:SF46">
    <property type="entry name" value="RNA POLYMERASE SIGMA-70 FACTOR ECF SUBFAMILY"/>
    <property type="match status" value="1"/>
</dbReference>
<dbReference type="Pfam" id="PF04542">
    <property type="entry name" value="Sigma70_r2"/>
    <property type="match status" value="1"/>
</dbReference>
<evidence type="ECO:0000313" key="8">
    <source>
        <dbReference type="Proteomes" id="UP001597459"/>
    </source>
</evidence>
<dbReference type="InterPro" id="IPR036388">
    <property type="entry name" value="WH-like_DNA-bd_sf"/>
</dbReference>
<dbReference type="PANTHER" id="PTHR43133">
    <property type="entry name" value="RNA POLYMERASE ECF-TYPE SIGMA FACTO"/>
    <property type="match status" value="1"/>
</dbReference>
<protein>
    <submittedName>
        <fullName evidence="7">RNA polymerase sigma factor</fullName>
    </submittedName>
</protein>
<evidence type="ECO:0000256" key="1">
    <source>
        <dbReference type="ARBA" id="ARBA00010641"/>
    </source>
</evidence>
<dbReference type="Pfam" id="PF08281">
    <property type="entry name" value="Sigma70_r4_2"/>
    <property type="match status" value="1"/>
</dbReference>
<feature type="domain" description="RNA polymerase sigma-70 region 2" evidence="5">
    <location>
        <begin position="23"/>
        <end position="89"/>
    </location>
</feature>
<keyword evidence="8" id="KW-1185">Reference proteome</keyword>
<organism evidence="7 8">
    <name type="scientific">Aquimarina hainanensis</name>
    <dbReference type="NCBI Taxonomy" id="1578017"/>
    <lineage>
        <taxon>Bacteria</taxon>
        <taxon>Pseudomonadati</taxon>
        <taxon>Bacteroidota</taxon>
        <taxon>Flavobacteriia</taxon>
        <taxon>Flavobacteriales</taxon>
        <taxon>Flavobacteriaceae</taxon>
        <taxon>Aquimarina</taxon>
    </lineage>
</organism>
<dbReference type="RefSeq" id="WP_176028610.1">
    <property type="nucleotide sequence ID" value="NZ_JBHSJV010000001.1"/>
</dbReference>
<evidence type="ECO:0000313" key="7">
    <source>
        <dbReference type="EMBL" id="MFD2590696.1"/>
    </source>
</evidence>
<dbReference type="InterPro" id="IPR014284">
    <property type="entry name" value="RNA_pol_sigma-70_dom"/>
</dbReference>
<comment type="caution">
    <text evidence="7">The sequence shown here is derived from an EMBL/GenBank/DDBJ whole genome shotgun (WGS) entry which is preliminary data.</text>
</comment>
<evidence type="ECO:0000259" key="5">
    <source>
        <dbReference type="Pfam" id="PF04542"/>
    </source>
</evidence>
<dbReference type="InterPro" id="IPR039425">
    <property type="entry name" value="RNA_pol_sigma-70-like"/>
</dbReference>
<evidence type="ECO:0000259" key="6">
    <source>
        <dbReference type="Pfam" id="PF08281"/>
    </source>
</evidence>
<dbReference type="NCBIfam" id="TIGR02937">
    <property type="entry name" value="sigma70-ECF"/>
    <property type="match status" value="1"/>
</dbReference>
<keyword evidence="4" id="KW-0804">Transcription</keyword>
<keyword evidence="3" id="KW-0731">Sigma factor</keyword>
<sequence length="193" mass="22791">MSNSDVLLLERLSQNDASAMTELYNRYWKLLYSSSYNVLRNKALCEDITQEVFVDVWNNRKKIEITTSLKSYLYACTRYKVFAQLKKNNKYIHLPYINKLDNRSLNVSTDSALLHKELSEQINTIIESLPEKCRNVFRLSRVEQMSYKEISHKLNISTKTVENHISKALQIIRASKKNTWYSTITLWLLHQTF</sequence>
<dbReference type="Proteomes" id="UP001597459">
    <property type="component" value="Unassembled WGS sequence"/>
</dbReference>
<keyword evidence="2" id="KW-0805">Transcription regulation</keyword>
<dbReference type="InterPro" id="IPR014327">
    <property type="entry name" value="RNA_pol_sigma70_bacteroid"/>
</dbReference>
<evidence type="ECO:0000256" key="3">
    <source>
        <dbReference type="ARBA" id="ARBA00023082"/>
    </source>
</evidence>
<evidence type="ECO:0000256" key="4">
    <source>
        <dbReference type="ARBA" id="ARBA00023163"/>
    </source>
</evidence>
<dbReference type="Gene3D" id="1.10.1740.10">
    <property type="match status" value="1"/>
</dbReference>
<dbReference type="InterPro" id="IPR013325">
    <property type="entry name" value="RNA_pol_sigma_r2"/>
</dbReference>
<proteinExistence type="inferred from homology"/>
<dbReference type="SUPFAM" id="SSF88659">
    <property type="entry name" value="Sigma3 and sigma4 domains of RNA polymerase sigma factors"/>
    <property type="match status" value="1"/>
</dbReference>
<dbReference type="CDD" id="cd06171">
    <property type="entry name" value="Sigma70_r4"/>
    <property type="match status" value="1"/>
</dbReference>
<accession>A0ABW5N697</accession>
<dbReference type="EMBL" id="JBHULX010000004">
    <property type="protein sequence ID" value="MFD2590696.1"/>
    <property type="molecule type" value="Genomic_DNA"/>
</dbReference>
<dbReference type="InterPro" id="IPR007627">
    <property type="entry name" value="RNA_pol_sigma70_r2"/>
</dbReference>
<feature type="domain" description="RNA polymerase sigma factor 70 region 4 type 2" evidence="6">
    <location>
        <begin position="120"/>
        <end position="170"/>
    </location>
</feature>
<gene>
    <name evidence="7" type="ORF">ACFSTE_07605</name>
</gene>
<dbReference type="Gene3D" id="1.10.10.10">
    <property type="entry name" value="Winged helix-like DNA-binding domain superfamily/Winged helix DNA-binding domain"/>
    <property type="match status" value="1"/>
</dbReference>
<name>A0ABW5N697_9FLAO</name>
<dbReference type="NCBIfam" id="TIGR02985">
    <property type="entry name" value="Sig70_bacteroi1"/>
    <property type="match status" value="1"/>
</dbReference>
<dbReference type="InterPro" id="IPR013249">
    <property type="entry name" value="RNA_pol_sigma70_r4_t2"/>
</dbReference>
<dbReference type="SUPFAM" id="SSF88946">
    <property type="entry name" value="Sigma2 domain of RNA polymerase sigma factors"/>
    <property type="match status" value="1"/>
</dbReference>
<reference evidence="8" key="1">
    <citation type="journal article" date="2019" name="Int. J. Syst. Evol. Microbiol.">
        <title>The Global Catalogue of Microorganisms (GCM) 10K type strain sequencing project: providing services to taxonomists for standard genome sequencing and annotation.</title>
        <authorList>
            <consortium name="The Broad Institute Genomics Platform"/>
            <consortium name="The Broad Institute Genome Sequencing Center for Infectious Disease"/>
            <person name="Wu L."/>
            <person name="Ma J."/>
        </authorList>
    </citation>
    <scope>NUCLEOTIDE SEQUENCE [LARGE SCALE GENOMIC DNA]</scope>
    <source>
        <strain evidence="8">KCTC 42423</strain>
    </source>
</reference>
<comment type="similarity">
    <text evidence="1">Belongs to the sigma-70 factor family. ECF subfamily.</text>
</comment>
<evidence type="ECO:0000256" key="2">
    <source>
        <dbReference type="ARBA" id="ARBA00023015"/>
    </source>
</evidence>
<dbReference type="InterPro" id="IPR013324">
    <property type="entry name" value="RNA_pol_sigma_r3/r4-like"/>
</dbReference>